<dbReference type="AlphaFoldDB" id="A5FFI5"/>
<dbReference type="eggNOG" id="ENOG502Z7MN">
    <property type="taxonomic scope" value="Bacteria"/>
</dbReference>
<gene>
    <name evidence="1" type="ordered locus">Fjoh_3010</name>
</gene>
<evidence type="ECO:0000313" key="1">
    <source>
        <dbReference type="EMBL" id="ABQ06031.1"/>
    </source>
</evidence>
<name>A5FFI5_FLAJ1</name>
<protein>
    <recommendedName>
        <fullName evidence="3">Histidine kinase-, DNA gyrase B-, and HSP90-like ATPase</fullName>
    </recommendedName>
</protein>
<sequence>MLKALFESIYNCKTELDVDKLISVDFHLSKAENWFPIGQNESNFSIIENQQSNPIAALVEKVTNSIDAILMKKCIEAGLDPKAKNAPKSMDEAVELFFVDNKNWDLNSTRRKQAEDIQIIADGPTRQSSVIIYDNGEGQHPENFESTFLSLMRGNKNEIHFVQGKYNMGGSGAIVFCGKGYQLIASKRFDGLGKFGFTLVREHPLSKDELEIKKNTWYEYLKIDNNIPSFDTTKLDLKLLNREFTTGTVIKMYSYQMKGVSGFAQDLNQNLNEFLFKPVLPVFTIDTKERYPNNKVLETTVYGLQRRLEEEKDYVEDWFSEEYEDVLFGKMKVTCYLFKAKQDGKTVKETKADIQRRFFKNNMSTLFSMNGQVHGHYTSEFITRGLKYNLLKDYLLINVDCTKMKYEFRKDLFMASRDRLKNGAKAEELRDYLRKKLTKSKLDEINKRRKDSIGLESEDTSELIKSFAKNLSKDSDLFKLLQNTLKLEERAKEKPEKKQTLNRPAKEQVPFKPERFPSFFKLQHKANSPIPVPVGGEKTLRFETDVEDHYFDRTDNPGDLQVSILRVKRTDSNGGNEKGNTKEPGELLNIIKSSPDKGTIKITLNPDTDLRQGDEIEIQASLKGAGEDFFQEIVFLKIVDPEQKKEPAPEETESFDNIGLPELVKVSKEQWDEVEIKSGISMNYDTVLAPVASGDILEKIYINIDSNVFLNYRKKLKNEDQIIVAQKRYIAAVYFHSLFLYMITKKKNYRLSPSDNIEEEITVDTYISDVFDSYYSDFLLNFGMEQLMGSLED</sequence>
<evidence type="ECO:0000313" key="2">
    <source>
        <dbReference type="Proteomes" id="UP000006694"/>
    </source>
</evidence>
<dbReference type="EMBL" id="CP000685">
    <property type="protein sequence ID" value="ABQ06031.1"/>
    <property type="molecule type" value="Genomic_DNA"/>
</dbReference>
<keyword evidence="2" id="KW-1185">Reference proteome</keyword>
<dbReference type="Proteomes" id="UP000006694">
    <property type="component" value="Chromosome"/>
</dbReference>
<accession>A5FFI5</accession>
<dbReference type="GeneID" id="31765924"/>
<proteinExistence type="predicted"/>
<evidence type="ECO:0008006" key="3">
    <source>
        <dbReference type="Google" id="ProtNLM"/>
    </source>
</evidence>
<organism evidence="1 2">
    <name type="scientific">Flavobacterium johnsoniae (strain ATCC 17061 / DSM 2064 / JCM 8514 / BCRC 14874 / CCUG 350202 / NBRC 14942 / NCIMB 11054 / UW101)</name>
    <name type="common">Cytophaga johnsonae</name>
    <dbReference type="NCBI Taxonomy" id="376686"/>
    <lineage>
        <taxon>Bacteria</taxon>
        <taxon>Pseudomonadati</taxon>
        <taxon>Bacteroidota</taxon>
        <taxon>Flavobacteriia</taxon>
        <taxon>Flavobacteriales</taxon>
        <taxon>Flavobacteriaceae</taxon>
        <taxon>Flavobacterium</taxon>
    </lineage>
</organism>
<dbReference type="HOGENOM" id="CLU_369064_0_0_10"/>
<dbReference type="RefSeq" id="WP_012025046.1">
    <property type="nucleotide sequence ID" value="NC_009441.1"/>
</dbReference>
<dbReference type="KEGG" id="fjo:Fjoh_3010"/>
<dbReference type="STRING" id="376686.Fjoh_3010"/>
<reference evidence="1 2" key="1">
    <citation type="journal article" date="2009" name="Appl. Environ. Microbiol.">
        <title>Novel features of the polysaccharide-digesting gliding bacterium Flavobacterium johnsoniae as revealed by genome sequence analysis.</title>
        <authorList>
            <person name="McBride M.J."/>
            <person name="Xie G."/>
            <person name="Martens E.C."/>
            <person name="Lapidus A."/>
            <person name="Henrissat B."/>
            <person name="Rhodes R.G."/>
            <person name="Goltsman E."/>
            <person name="Wang W."/>
            <person name="Xu J."/>
            <person name="Hunnicutt D.W."/>
            <person name="Staroscik A.M."/>
            <person name="Hoover T.R."/>
            <person name="Cheng Y.Q."/>
            <person name="Stein J.L."/>
        </authorList>
    </citation>
    <scope>NUCLEOTIDE SEQUENCE [LARGE SCALE GENOMIC DNA]</scope>
    <source>
        <strain evidence="2">ATCC 17061 / DSM 2064 / JCM 8514 / BCRC 14874 / CCUG 350202 / NBRC 14942 / NCIMB 11054 / UW101</strain>
    </source>
</reference>